<proteinExistence type="predicted"/>
<protein>
    <submittedName>
        <fullName evidence="2">Uncharacterized protein</fullName>
    </submittedName>
</protein>
<organism evidence="2 3">
    <name type="scientific">Streblomastix strix</name>
    <dbReference type="NCBI Taxonomy" id="222440"/>
    <lineage>
        <taxon>Eukaryota</taxon>
        <taxon>Metamonada</taxon>
        <taxon>Preaxostyla</taxon>
        <taxon>Oxymonadida</taxon>
        <taxon>Streblomastigidae</taxon>
        <taxon>Streblomastix</taxon>
    </lineage>
</organism>
<accession>A0A5J4WTX6</accession>
<dbReference type="EMBL" id="SNRW01000946">
    <property type="protein sequence ID" value="KAA6398484.1"/>
    <property type="molecule type" value="Genomic_DNA"/>
</dbReference>
<sequence length="112" mass="13540">MDYSDKKTEDVLEQLQNENSDLKVKIAFFEKEIKRNDDENAQYRKGIIAIQDESRWSEQEKLDILKKVKQEEDFSKEKDNVIQRRQKTIEEAVKKRNKTESQIEFKLILYLQ</sequence>
<name>A0A5J4WTX6_9EUKA</name>
<comment type="caution">
    <text evidence="2">The sequence shown here is derived from an EMBL/GenBank/DDBJ whole genome shotgun (WGS) entry which is preliminary data.</text>
</comment>
<feature type="coiled-coil region" evidence="1">
    <location>
        <begin position="5"/>
        <end position="32"/>
    </location>
</feature>
<evidence type="ECO:0000256" key="1">
    <source>
        <dbReference type="SAM" id="Coils"/>
    </source>
</evidence>
<dbReference type="Proteomes" id="UP000324800">
    <property type="component" value="Unassembled WGS sequence"/>
</dbReference>
<reference evidence="2 3" key="1">
    <citation type="submission" date="2019-03" db="EMBL/GenBank/DDBJ databases">
        <title>Single cell metagenomics reveals metabolic interactions within the superorganism composed of flagellate Streblomastix strix and complex community of Bacteroidetes bacteria on its surface.</title>
        <authorList>
            <person name="Treitli S.C."/>
            <person name="Kolisko M."/>
            <person name="Husnik F."/>
            <person name="Keeling P."/>
            <person name="Hampl V."/>
        </authorList>
    </citation>
    <scope>NUCLEOTIDE SEQUENCE [LARGE SCALE GENOMIC DNA]</scope>
    <source>
        <strain evidence="2">ST1C</strain>
    </source>
</reference>
<keyword evidence="1" id="KW-0175">Coiled coil</keyword>
<evidence type="ECO:0000313" key="3">
    <source>
        <dbReference type="Proteomes" id="UP000324800"/>
    </source>
</evidence>
<evidence type="ECO:0000313" key="2">
    <source>
        <dbReference type="EMBL" id="KAA6398484.1"/>
    </source>
</evidence>
<gene>
    <name evidence="2" type="ORF">EZS28_005991</name>
</gene>
<dbReference type="AlphaFoldDB" id="A0A5J4WTX6"/>